<proteinExistence type="predicted"/>
<dbReference type="AlphaFoldDB" id="A0A1F6E209"/>
<evidence type="ECO:0000256" key="1">
    <source>
        <dbReference type="SAM" id="SignalP"/>
    </source>
</evidence>
<dbReference type="STRING" id="1798500.A3C21_00310"/>
<protein>
    <submittedName>
        <fullName evidence="2">Uncharacterized protein</fullName>
    </submittedName>
</protein>
<organism evidence="2 3">
    <name type="scientific">Candidatus Kaiserbacteria bacterium RIFCSPHIGHO2_02_FULL_59_21</name>
    <dbReference type="NCBI Taxonomy" id="1798500"/>
    <lineage>
        <taxon>Bacteria</taxon>
        <taxon>Candidatus Kaiseribacteriota</taxon>
    </lineage>
</organism>
<evidence type="ECO:0000313" key="2">
    <source>
        <dbReference type="EMBL" id="OGG67607.1"/>
    </source>
</evidence>
<reference evidence="2 3" key="1">
    <citation type="journal article" date="2016" name="Nat. Commun.">
        <title>Thousands of microbial genomes shed light on interconnected biogeochemical processes in an aquifer system.</title>
        <authorList>
            <person name="Anantharaman K."/>
            <person name="Brown C.T."/>
            <person name="Hug L.A."/>
            <person name="Sharon I."/>
            <person name="Castelle C.J."/>
            <person name="Probst A.J."/>
            <person name="Thomas B.C."/>
            <person name="Singh A."/>
            <person name="Wilkins M.J."/>
            <person name="Karaoz U."/>
            <person name="Brodie E.L."/>
            <person name="Williams K.H."/>
            <person name="Hubbard S.S."/>
            <person name="Banfield J.F."/>
        </authorList>
    </citation>
    <scope>NUCLEOTIDE SEQUENCE [LARGE SCALE GENOMIC DNA]</scope>
</reference>
<keyword evidence="1" id="KW-0732">Signal</keyword>
<gene>
    <name evidence="2" type="ORF">A3C21_00310</name>
</gene>
<comment type="caution">
    <text evidence="2">The sequence shown here is derived from an EMBL/GenBank/DDBJ whole genome shotgun (WGS) entry which is preliminary data.</text>
</comment>
<dbReference type="Proteomes" id="UP000178572">
    <property type="component" value="Unassembled WGS sequence"/>
</dbReference>
<accession>A0A1F6E209</accession>
<feature type="chain" id="PRO_5009524035" evidence="1">
    <location>
        <begin position="28"/>
        <end position="585"/>
    </location>
</feature>
<name>A0A1F6E209_9BACT</name>
<evidence type="ECO:0000313" key="3">
    <source>
        <dbReference type="Proteomes" id="UP000178572"/>
    </source>
</evidence>
<dbReference type="EMBL" id="MFLN01000003">
    <property type="protein sequence ID" value="OGG67607.1"/>
    <property type="molecule type" value="Genomic_DNA"/>
</dbReference>
<feature type="signal peptide" evidence="1">
    <location>
        <begin position="1"/>
        <end position="27"/>
    </location>
</feature>
<sequence>MSLRLQHIVAMFVLLCILAVAPTPARALTCVDGRLIDDSGNDTGETCTPGSLDQAVQNIQSSAAAAYDFKNEGIFGCNQVAGANASAGTMAAIGGVYVPVNDAAVTLNTGILVYKECVLRPLQDRLRESAMSALLKKANVAIETGREGNKLYVVNWDGERKAVADRALLATLTDEKLLEKLHPAFKDTVRSSIARTYRTGRSPESQLECSYKGNVNDVLKGRIPSEQGAIPDVLGALDVLKDPACNPMGAYAMLARISNDRINQAAKDWETNIVIGRGYYPKTDGAADPLAENILSPAATVQESFQQIIGSPVRQLESANDIGQMIGALYAGVTTQIISDSRGLAGLTQSMGGRPSYLDQVAKESSQGVIDAAVNAALTILNSARQIEGSYLASMNAVASNLTQSINQIRSLERQCWNLVVPKARASAAQQQCTTDPGTGEETCTGGFALDEAKISAATSSLAFSQRVVDAQVTPLAQAALTNIRASERALGLIDQLIAGVTNTASLTAQRLALQQLDSLVAQKALHTQYDAQNAAQQRDDVASAMASLVDDTRIAWADSTDPSVGWCNINNPDIPRLWAGRWKK</sequence>